<evidence type="ECO:0000313" key="2">
    <source>
        <dbReference type="Proteomes" id="UP000805193"/>
    </source>
</evidence>
<accession>A0AC60P1S6</accession>
<gene>
    <name evidence="1" type="ORF">HPB47_009500</name>
</gene>
<organism evidence="1 2">
    <name type="scientific">Ixodes persulcatus</name>
    <name type="common">Taiga tick</name>
    <dbReference type="NCBI Taxonomy" id="34615"/>
    <lineage>
        <taxon>Eukaryota</taxon>
        <taxon>Metazoa</taxon>
        <taxon>Ecdysozoa</taxon>
        <taxon>Arthropoda</taxon>
        <taxon>Chelicerata</taxon>
        <taxon>Arachnida</taxon>
        <taxon>Acari</taxon>
        <taxon>Parasitiformes</taxon>
        <taxon>Ixodida</taxon>
        <taxon>Ixodoidea</taxon>
        <taxon>Ixodidae</taxon>
        <taxon>Ixodinae</taxon>
        <taxon>Ixodes</taxon>
    </lineage>
</organism>
<proteinExistence type="predicted"/>
<reference evidence="1 2" key="1">
    <citation type="journal article" date="2020" name="Cell">
        <title>Large-Scale Comparative Analyses of Tick Genomes Elucidate Their Genetic Diversity and Vector Capacities.</title>
        <authorList>
            <consortium name="Tick Genome and Microbiome Consortium (TIGMIC)"/>
            <person name="Jia N."/>
            <person name="Wang J."/>
            <person name="Shi W."/>
            <person name="Du L."/>
            <person name="Sun Y."/>
            <person name="Zhan W."/>
            <person name="Jiang J.F."/>
            <person name="Wang Q."/>
            <person name="Zhang B."/>
            <person name="Ji P."/>
            <person name="Bell-Sakyi L."/>
            <person name="Cui X.M."/>
            <person name="Yuan T.T."/>
            <person name="Jiang B.G."/>
            <person name="Yang W.F."/>
            <person name="Lam T.T."/>
            <person name="Chang Q.C."/>
            <person name="Ding S.J."/>
            <person name="Wang X.J."/>
            <person name="Zhu J.G."/>
            <person name="Ruan X.D."/>
            <person name="Zhao L."/>
            <person name="Wei J.T."/>
            <person name="Ye R.Z."/>
            <person name="Que T.C."/>
            <person name="Du C.H."/>
            <person name="Zhou Y.H."/>
            <person name="Cheng J.X."/>
            <person name="Dai P.F."/>
            <person name="Guo W.B."/>
            <person name="Han X.H."/>
            <person name="Huang E.J."/>
            <person name="Li L.F."/>
            <person name="Wei W."/>
            <person name="Gao Y.C."/>
            <person name="Liu J.Z."/>
            <person name="Shao H.Z."/>
            <person name="Wang X."/>
            <person name="Wang C.C."/>
            <person name="Yang T.C."/>
            <person name="Huo Q.B."/>
            <person name="Li W."/>
            <person name="Chen H.Y."/>
            <person name="Chen S.E."/>
            <person name="Zhou L.G."/>
            <person name="Ni X.B."/>
            <person name="Tian J.H."/>
            <person name="Sheng Y."/>
            <person name="Liu T."/>
            <person name="Pan Y.S."/>
            <person name="Xia L.Y."/>
            <person name="Li J."/>
            <person name="Zhao F."/>
            <person name="Cao W.C."/>
        </authorList>
    </citation>
    <scope>NUCLEOTIDE SEQUENCE [LARGE SCALE GENOMIC DNA]</scope>
    <source>
        <strain evidence="1">Iper-2018</strain>
    </source>
</reference>
<dbReference type="Proteomes" id="UP000805193">
    <property type="component" value="Unassembled WGS sequence"/>
</dbReference>
<feature type="non-terminal residue" evidence="1">
    <location>
        <position position="397"/>
    </location>
</feature>
<evidence type="ECO:0000313" key="1">
    <source>
        <dbReference type="EMBL" id="KAG0413359.1"/>
    </source>
</evidence>
<sequence>MNECTRVYADEAHSVIKDDTTELIMDQAETEEAAGGPPEELKSLSRAGAIGGTLVHPPTTSFASESPAVKAVAQPANSKSAHRLPRREHDPKDDGGSQAALEVIEEVKNEEDINDDMQLWTALQSKLWNHQHRRRAVNRRAFRPRCKIDGGFRWPRGAITTTDLKPHRQSPNLRFGPWTRTCQCSCVSVADPINSELEPESAAQDTARSLRREAGATAARRSAPIGECGQPLNLGHVVVSAVNTEVARDHARDIKPLDVLAFVFAPTVHASRLSQLWQYANPRSLAHAVLHAFLGGVAVRALLGLSQGRYSELVVGCGGAERHRCLNEGHTFLILHGVFTGVLLHLRRLSGRQHCLSFPVIQLKFANARSQVNLVFRKAVLDCLKSCYVFYGLYYLL</sequence>
<keyword evidence="2" id="KW-1185">Reference proteome</keyword>
<name>A0AC60P1S6_IXOPE</name>
<comment type="caution">
    <text evidence="1">The sequence shown here is derived from an EMBL/GenBank/DDBJ whole genome shotgun (WGS) entry which is preliminary data.</text>
</comment>
<dbReference type="EMBL" id="JABSTQ010011270">
    <property type="protein sequence ID" value="KAG0413359.1"/>
    <property type="molecule type" value="Genomic_DNA"/>
</dbReference>
<protein>
    <submittedName>
        <fullName evidence="1">Uncharacterized protein</fullName>
    </submittedName>
</protein>